<keyword evidence="2" id="KW-1185">Reference proteome</keyword>
<proteinExistence type="predicted"/>
<name>A0A2L2TB00_9HYPO</name>
<protein>
    <submittedName>
        <fullName evidence="1">Uncharacterized protein</fullName>
    </submittedName>
</protein>
<accession>A0A2L2TB00</accession>
<dbReference type="EMBL" id="LN649231">
    <property type="protein sequence ID" value="CEI68134.1"/>
    <property type="molecule type" value="Genomic_DNA"/>
</dbReference>
<reference evidence="2" key="1">
    <citation type="submission" date="2014-10" db="EMBL/GenBank/DDBJ databases">
        <authorList>
            <person name="King R."/>
        </authorList>
    </citation>
    <scope>NUCLEOTIDE SEQUENCE [LARGE SCALE GENOMIC DNA]</scope>
    <source>
        <strain evidence="2">A3/5</strain>
    </source>
</reference>
<dbReference type="OrthoDB" id="5121585at2759"/>
<evidence type="ECO:0000313" key="2">
    <source>
        <dbReference type="Proteomes" id="UP000245910"/>
    </source>
</evidence>
<organism evidence="1 2">
    <name type="scientific">Fusarium venenatum</name>
    <dbReference type="NCBI Taxonomy" id="56646"/>
    <lineage>
        <taxon>Eukaryota</taxon>
        <taxon>Fungi</taxon>
        <taxon>Dikarya</taxon>
        <taxon>Ascomycota</taxon>
        <taxon>Pezizomycotina</taxon>
        <taxon>Sordariomycetes</taxon>
        <taxon>Hypocreomycetidae</taxon>
        <taxon>Hypocreales</taxon>
        <taxon>Nectriaceae</taxon>
        <taxon>Fusarium</taxon>
    </lineage>
</organism>
<dbReference type="Proteomes" id="UP000245910">
    <property type="component" value="Chromosome III"/>
</dbReference>
<evidence type="ECO:0000313" key="1">
    <source>
        <dbReference type="EMBL" id="CEI68134.1"/>
    </source>
</evidence>
<sequence length="608" mass="67050">MTASLHSITGDWQPSSSTATTFYEIGDNTGRLHVYDGSDPSPLLWDTTSTSSVSFTCTRGSPVKFMVWMTFKESAPDDLFMSFANAGLDNPSVFYGKEFRNDRKLVGFPVSTHFQYGNGQTPCCFNDTLRFKIWYRIGSCSTEFIAGTAKLEVYAIYPIQPQFFLKEGIPIDLLRLFVPNVSTGPTEKLQTEQDWISWVTNVCHGKQDPKTAPGQLRPDSTKHWLRYNVWDGQFSFIDESGGKFSLMGWLNTYKDHQSDSTKTLRLVNCFDQAAIVETALSLGLSYTRLHWEVVAPFGYINADLTGWGSTNSPFFEGDKQNIKFGNVADPMRTPFRSHVFITISATGKYVQGESMVVDACAGPVAGDLTYTQYLQEKTLKSGIELLVNGRHLNVSKWDGVTSTMGTLEGNTLNYKLEHYHEDETVSVPTVASNLSAAFAGSPSVSAGFNVQNVINANLDPILSNKDKSSGIVLEPQSDIDTILNDSSILPLASTTRVSVAGQVIGDTPAFISFQISVFSGGLADAVSGLTTRFAAFTLPTKWEKENLINFKEKQTQAMGDSRATIFGTYHLDLFLYKNLVVQIAGNSAPTSKALPGWTKTLWAELIKY</sequence>
<dbReference type="AlphaFoldDB" id="A0A2L2TB00"/>